<dbReference type="InterPro" id="IPR027469">
    <property type="entry name" value="Cation_efflux_TMD_sf"/>
</dbReference>
<evidence type="ECO:0000313" key="9">
    <source>
        <dbReference type="EMBL" id="KAG6120743.1"/>
    </source>
</evidence>
<evidence type="ECO:0000256" key="1">
    <source>
        <dbReference type="ARBA" id="ARBA00004141"/>
    </source>
</evidence>
<dbReference type="Gene3D" id="1.20.1510.10">
    <property type="entry name" value="Cation efflux protein transmembrane domain"/>
    <property type="match status" value="1"/>
</dbReference>
<comment type="similarity">
    <text evidence="2">Belongs to the cation diffusion facilitator (CDF) transporter (TC 2.A.4) family. SLC30A subfamily.</text>
</comment>
<evidence type="ECO:0000313" key="10">
    <source>
        <dbReference type="Proteomes" id="UP000732380"/>
    </source>
</evidence>
<dbReference type="PANTHER" id="PTHR45820:SF5">
    <property type="entry name" value="DIFFUSION FACILITATOR FAMILY METAL ION TRANSPORTER, PUTATIVE-RELATED"/>
    <property type="match status" value="1"/>
</dbReference>
<dbReference type="Pfam" id="PF01545">
    <property type="entry name" value="Cation_efflux"/>
    <property type="match status" value="1"/>
</dbReference>
<dbReference type="GO" id="GO:0006882">
    <property type="term" value="P:intracellular zinc ion homeostasis"/>
    <property type="evidence" value="ECO:0007669"/>
    <property type="project" value="TreeGrafter"/>
</dbReference>
<accession>A0A9P7Q9U7</accession>
<dbReference type="NCBIfam" id="TIGR01297">
    <property type="entry name" value="CDF"/>
    <property type="match status" value="1"/>
</dbReference>
<dbReference type="InterPro" id="IPR058533">
    <property type="entry name" value="Cation_efflux_TM"/>
</dbReference>
<evidence type="ECO:0000256" key="7">
    <source>
        <dbReference type="SAM" id="Phobius"/>
    </source>
</evidence>
<proteinExistence type="inferred from homology"/>
<sequence>MAVIKFTRKQRLIATICVSVAFFVSELIAGLYTHSLALIADAFHYLSDVVGFAVALVALMVSERSEPPPQKYTYGWQRATILGAFFNAVFLLALGVSILVQAIERFADSPHIHQPKIVFIIGCVGLGLNLLVMSFLHEHDHDHGHMPCHSSPQAHGPGEHSHRKNVHLDDDGMFPLADAGQGDIEAGRKFAKSQHYGHKHLTVKPARPGKDLGLVGVFVHVVGDAINNVGVIIAALIIWRTDSPSRYYADPAVGVFIAIMIFLTALPLTKSSGSILLQIAPEGVDLGDVKHDIEMVSTFVLFSATSPPLPLLHPKLKGCDVQDWN</sequence>
<evidence type="ECO:0000256" key="3">
    <source>
        <dbReference type="ARBA" id="ARBA00022692"/>
    </source>
</evidence>
<keyword evidence="10" id="KW-1185">Reference proteome</keyword>
<comment type="caution">
    <text evidence="9">The sequence shown here is derived from an EMBL/GenBank/DDBJ whole genome shotgun (WGS) entry which is preliminary data.</text>
</comment>
<dbReference type="InterPro" id="IPR002524">
    <property type="entry name" value="Cation_efflux"/>
</dbReference>
<keyword evidence="3 7" id="KW-0812">Transmembrane</keyword>
<dbReference type="AlphaFoldDB" id="A0A9P7Q9U7"/>
<organism evidence="9 10">
    <name type="scientific">Claviceps humidiphila</name>
    <dbReference type="NCBI Taxonomy" id="1294629"/>
    <lineage>
        <taxon>Eukaryota</taxon>
        <taxon>Fungi</taxon>
        <taxon>Dikarya</taxon>
        <taxon>Ascomycota</taxon>
        <taxon>Pezizomycotina</taxon>
        <taxon>Sordariomycetes</taxon>
        <taxon>Hypocreomycetidae</taxon>
        <taxon>Hypocreales</taxon>
        <taxon>Clavicipitaceae</taxon>
        <taxon>Claviceps</taxon>
    </lineage>
</organism>
<name>A0A9P7Q9U7_9HYPO</name>
<comment type="subcellular location">
    <subcellularLocation>
        <location evidence="1">Membrane</location>
        <topology evidence="1">Multi-pass membrane protein</topology>
    </subcellularLocation>
</comment>
<evidence type="ECO:0000256" key="2">
    <source>
        <dbReference type="ARBA" id="ARBA00008873"/>
    </source>
</evidence>
<dbReference type="GO" id="GO:0005385">
    <property type="term" value="F:zinc ion transmembrane transporter activity"/>
    <property type="evidence" value="ECO:0007669"/>
    <property type="project" value="TreeGrafter"/>
</dbReference>
<feature type="transmembrane region" description="Helical" evidence="7">
    <location>
        <begin position="115"/>
        <end position="136"/>
    </location>
</feature>
<keyword evidence="6 7" id="KW-0472">Membrane</keyword>
<keyword evidence="4" id="KW-0862">Zinc</keyword>
<dbReference type="PANTHER" id="PTHR45820">
    <property type="entry name" value="FI23527P1"/>
    <property type="match status" value="1"/>
</dbReference>
<protein>
    <recommendedName>
        <fullName evidence="8">Cation efflux protein transmembrane domain-containing protein</fullName>
    </recommendedName>
</protein>
<evidence type="ECO:0000256" key="4">
    <source>
        <dbReference type="ARBA" id="ARBA00022833"/>
    </source>
</evidence>
<evidence type="ECO:0000259" key="8">
    <source>
        <dbReference type="Pfam" id="PF01545"/>
    </source>
</evidence>
<reference evidence="9 10" key="1">
    <citation type="journal article" date="2020" name="bioRxiv">
        <title>Whole genome comparisons of ergot fungi reveals the divergence and evolution of species within the genus Claviceps are the result of varying mechanisms driving genome evolution and host range expansion.</title>
        <authorList>
            <person name="Wyka S.A."/>
            <person name="Mondo S.J."/>
            <person name="Liu M."/>
            <person name="Dettman J."/>
            <person name="Nalam V."/>
            <person name="Broders K.D."/>
        </authorList>
    </citation>
    <scope>NUCLEOTIDE SEQUENCE [LARGE SCALE GENOMIC DNA]</scope>
    <source>
        <strain evidence="9 10">LM576</strain>
    </source>
</reference>
<dbReference type="Proteomes" id="UP000732380">
    <property type="component" value="Unassembled WGS sequence"/>
</dbReference>
<feature type="transmembrane region" description="Helical" evidence="7">
    <location>
        <begin position="43"/>
        <end position="61"/>
    </location>
</feature>
<feature type="transmembrane region" description="Helical" evidence="7">
    <location>
        <begin position="81"/>
        <end position="103"/>
    </location>
</feature>
<feature type="domain" description="Cation efflux protein transmembrane" evidence="8">
    <location>
        <begin position="12"/>
        <end position="277"/>
    </location>
</feature>
<feature type="transmembrane region" description="Helical" evidence="7">
    <location>
        <begin position="251"/>
        <end position="269"/>
    </location>
</feature>
<keyword evidence="5 7" id="KW-1133">Transmembrane helix</keyword>
<gene>
    <name evidence="9" type="ORF">E4U13_006060</name>
</gene>
<dbReference type="SUPFAM" id="SSF161111">
    <property type="entry name" value="Cation efflux protein transmembrane domain-like"/>
    <property type="match status" value="1"/>
</dbReference>
<feature type="transmembrane region" description="Helical" evidence="7">
    <location>
        <begin position="212"/>
        <end position="239"/>
    </location>
</feature>
<evidence type="ECO:0000256" key="6">
    <source>
        <dbReference type="ARBA" id="ARBA00023136"/>
    </source>
</evidence>
<dbReference type="EMBL" id="SRQM01000051">
    <property type="protein sequence ID" value="KAG6120743.1"/>
    <property type="molecule type" value="Genomic_DNA"/>
</dbReference>
<feature type="transmembrane region" description="Helical" evidence="7">
    <location>
        <begin position="12"/>
        <end position="31"/>
    </location>
</feature>
<dbReference type="GO" id="GO:0016020">
    <property type="term" value="C:membrane"/>
    <property type="evidence" value="ECO:0007669"/>
    <property type="project" value="UniProtKB-SubCell"/>
</dbReference>
<evidence type="ECO:0000256" key="5">
    <source>
        <dbReference type="ARBA" id="ARBA00022989"/>
    </source>
</evidence>